<feature type="region of interest" description="Disordered" evidence="3">
    <location>
        <begin position="808"/>
        <end position="909"/>
    </location>
</feature>
<dbReference type="GO" id="GO:0006325">
    <property type="term" value="P:chromatin organization"/>
    <property type="evidence" value="ECO:0007669"/>
    <property type="project" value="UniProtKB-ARBA"/>
</dbReference>
<evidence type="ECO:0000256" key="3">
    <source>
        <dbReference type="SAM" id="MobiDB-lite"/>
    </source>
</evidence>
<keyword evidence="6" id="KW-1185">Reference proteome</keyword>
<feature type="compositionally biased region" description="Pro residues" evidence="3">
    <location>
        <begin position="508"/>
        <end position="522"/>
    </location>
</feature>
<reference evidence="5" key="2">
    <citation type="submission" date="2023-06" db="EMBL/GenBank/DDBJ databases">
        <authorList>
            <consortium name="Lawrence Berkeley National Laboratory"/>
            <person name="Haridas S."/>
            <person name="Hensen N."/>
            <person name="Bonometti L."/>
            <person name="Westerberg I."/>
            <person name="Brannstrom I.O."/>
            <person name="Guillou S."/>
            <person name="Cros-Aarteil S."/>
            <person name="Calhoun S."/>
            <person name="Kuo A."/>
            <person name="Mondo S."/>
            <person name="Pangilinan J."/>
            <person name="Riley R."/>
            <person name="Labutti K."/>
            <person name="Andreopoulos B."/>
            <person name="Lipzen A."/>
            <person name="Chen C."/>
            <person name="Yanf M."/>
            <person name="Daum C."/>
            <person name="Ng V."/>
            <person name="Clum A."/>
            <person name="Steindorff A."/>
            <person name="Ohm R."/>
            <person name="Martin F."/>
            <person name="Silar P."/>
            <person name="Natvig D."/>
            <person name="Lalanne C."/>
            <person name="Gautier V."/>
            <person name="Ament-Velasquez S.L."/>
            <person name="Kruys A."/>
            <person name="Hutchinson M.I."/>
            <person name="Powell A.J."/>
            <person name="Barry K."/>
            <person name="Miller A.N."/>
            <person name="Grigoriev I.V."/>
            <person name="Debuchy R."/>
            <person name="Gladieux P."/>
            <person name="Thoren M.H."/>
            <person name="Johannesson H."/>
        </authorList>
    </citation>
    <scope>NUCLEOTIDE SEQUENCE</scope>
    <source>
        <strain evidence="5">CBS 955.72</strain>
    </source>
</reference>
<feature type="compositionally biased region" description="Basic and acidic residues" evidence="3">
    <location>
        <begin position="207"/>
        <end position="220"/>
    </location>
</feature>
<feature type="compositionally biased region" description="Polar residues" evidence="3">
    <location>
        <begin position="877"/>
        <end position="892"/>
    </location>
</feature>
<evidence type="ECO:0000256" key="2">
    <source>
        <dbReference type="PROSITE-ProRule" id="PRU00035"/>
    </source>
</evidence>
<feature type="compositionally biased region" description="Polar residues" evidence="3">
    <location>
        <begin position="307"/>
        <end position="318"/>
    </location>
</feature>
<dbReference type="GO" id="GO:0035267">
    <property type="term" value="C:NuA4 histone acetyltransferase complex"/>
    <property type="evidence" value="ECO:0007669"/>
    <property type="project" value="TreeGrafter"/>
</dbReference>
<dbReference type="Pfam" id="PF00439">
    <property type="entry name" value="Bromodomain"/>
    <property type="match status" value="1"/>
</dbReference>
<gene>
    <name evidence="5" type="ORF">B0T25DRAFT_554716</name>
</gene>
<feature type="region of interest" description="Disordered" evidence="3">
    <location>
        <begin position="721"/>
        <end position="790"/>
    </location>
</feature>
<organism evidence="5 6">
    <name type="scientific">Lasiosphaeria hispida</name>
    <dbReference type="NCBI Taxonomy" id="260671"/>
    <lineage>
        <taxon>Eukaryota</taxon>
        <taxon>Fungi</taxon>
        <taxon>Dikarya</taxon>
        <taxon>Ascomycota</taxon>
        <taxon>Pezizomycotina</taxon>
        <taxon>Sordariomycetes</taxon>
        <taxon>Sordariomycetidae</taxon>
        <taxon>Sordariales</taxon>
        <taxon>Lasiosphaeriaceae</taxon>
        <taxon>Lasiosphaeria</taxon>
    </lineage>
</organism>
<feature type="compositionally biased region" description="Pro residues" evidence="3">
    <location>
        <begin position="343"/>
        <end position="367"/>
    </location>
</feature>
<feature type="compositionally biased region" description="Basic and acidic residues" evidence="3">
    <location>
        <begin position="831"/>
        <end position="840"/>
    </location>
</feature>
<dbReference type="InterPro" id="IPR036427">
    <property type="entry name" value="Bromodomain-like_sf"/>
</dbReference>
<feature type="region of interest" description="Disordered" evidence="3">
    <location>
        <begin position="202"/>
        <end position="577"/>
    </location>
</feature>
<feature type="domain" description="Bromo" evidence="4">
    <location>
        <begin position="932"/>
        <end position="1028"/>
    </location>
</feature>
<reference evidence="5" key="1">
    <citation type="journal article" date="2023" name="Mol. Phylogenet. Evol.">
        <title>Genome-scale phylogeny and comparative genomics of the fungal order Sordariales.</title>
        <authorList>
            <person name="Hensen N."/>
            <person name="Bonometti L."/>
            <person name="Westerberg I."/>
            <person name="Brannstrom I.O."/>
            <person name="Guillou S."/>
            <person name="Cros-Aarteil S."/>
            <person name="Calhoun S."/>
            <person name="Haridas S."/>
            <person name="Kuo A."/>
            <person name="Mondo S."/>
            <person name="Pangilinan J."/>
            <person name="Riley R."/>
            <person name="LaButti K."/>
            <person name="Andreopoulos B."/>
            <person name="Lipzen A."/>
            <person name="Chen C."/>
            <person name="Yan M."/>
            <person name="Daum C."/>
            <person name="Ng V."/>
            <person name="Clum A."/>
            <person name="Steindorff A."/>
            <person name="Ohm R.A."/>
            <person name="Martin F."/>
            <person name="Silar P."/>
            <person name="Natvig D.O."/>
            <person name="Lalanne C."/>
            <person name="Gautier V."/>
            <person name="Ament-Velasquez S.L."/>
            <person name="Kruys A."/>
            <person name="Hutchinson M.I."/>
            <person name="Powell A.J."/>
            <person name="Barry K."/>
            <person name="Miller A.N."/>
            <person name="Grigoriev I.V."/>
            <person name="Debuchy R."/>
            <person name="Gladieux P."/>
            <person name="Hiltunen Thoren M."/>
            <person name="Johannesson H."/>
        </authorList>
    </citation>
    <scope>NUCLEOTIDE SEQUENCE</scope>
    <source>
        <strain evidence="5">CBS 955.72</strain>
    </source>
</reference>
<dbReference type="Proteomes" id="UP001275084">
    <property type="component" value="Unassembled WGS sequence"/>
</dbReference>
<proteinExistence type="predicted"/>
<dbReference type="InterPro" id="IPR001487">
    <property type="entry name" value="Bromodomain"/>
</dbReference>
<feature type="compositionally biased region" description="Low complexity" evidence="3">
    <location>
        <begin position="763"/>
        <end position="773"/>
    </location>
</feature>
<feature type="compositionally biased region" description="Pro residues" evidence="3">
    <location>
        <begin position="532"/>
        <end position="562"/>
    </location>
</feature>
<dbReference type="EMBL" id="JAUIQD010000007">
    <property type="protein sequence ID" value="KAK3343600.1"/>
    <property type="molecule type" value="Genomic_DNA"/>
</dbReference>
<feature type="compositionally biased region" description="Polar residues" evidence="3">
    <location>
        <begin position="423"/>
        <end position="433"/>
    </location>
</feature>
<feature type="compositionally biased region" description="Polar residues" evidence="3">
    <location>
        <begin position="458"/>
        <end position="477"/>
    </location>
</feature>
<name>A0AAJ0H8C3_9PEZI</name>
<accession>A0AAJ0H8C3</accession>
<feature type="compositionally biased region" description="Polar residues" evidence="3">
    <location>
        <begin position="848"/>
        <end position="861"/>
    </location>
</feature>
<feature type="region of interest" description="Disordered" evidence="3">
    <location>
        <begin position="1095"/>
        <end position="1168"/>
    </location>
</feature>
<feature type="region of interest" description="Disordered" evidence="3">
    <location>
        <begin position="118"/>
        <end position="143"/>
    </location>
</feature>
<dbReference type="PROSITE" id="PS50014">
    <property type="entry name" value="BROMODOMAIN_2"/>
    <property type="match status" value="1"/>
</dbReference>
<dbReference type="PANTHER" id="PTHR15398:SF4">
    <property type="entry name" value="BROMODOMAIN-CONTAINING PROTEIN 8 ISOFORM X1"/>
    <property type="match status" value="1"/>
</dbReference>
<dbReference type="AlphaFoldDB" id="A0AAJ0H8C3"/>
<sequence length="1168" mass="124804">MATAMASRSAESSFANAKAQTVAPIHLLQRRDGPLGSWRGGVWGMNTTTPYTPLESLLLFRAIALFGLDAAAFVRISEKLQRNELIKADSKYDVARLTPEPLQEHFLNILWDELKTDNDSIPRPDGSPSPTSKKRRLQPPLRPTLKDAFRHVDKIESIYGKVEQAYKIHIYSEIRHLESQYGDRDGVVRKLSAEIKAAEIEAAETEAAERARRQQEETRHKNPQSAQGVAVQYEPRAPNGVAPLPTASPKPVSPVPLPLPPQILPRPDTSRNGPPSLQPVVSEKVGPGPGSGSAAPPPPLVAQQQATTSPQLRQQQAVPQGPGVNSKGSPKPSNGVLQTQPVLQPPQGVPSFQPAPSPVPPPLPSPQPQAAVEGLQRPEGPRSRQSPIPPPVNPQLVAQGQLKWEPPYQPNTPISRPPIGGVPQQQLPGQSAVQPPQLIPPQRVPPQHVSHPAPRPLQPQSVKPTSQPVLIPPQNTGHYAPPMQPAPVRSPMEPGIPLQSQNRSQPLAPSPAPNRAPPPTYQQPPQYHGYTQPPPVRSPAVPSPAPTPVAVPPRPSHGPAPSPQHRLPAQNLQAPLQYTQLGSTSISPTPVLAQSDAHRAYNSPYQPPRAMVPERVQQQRPPGTPVPAAPARITTTMPFAPQTPAMAFPQRRIITGSSTKWEAASTPSTPKLAPGSRPWHDEIPPSPAFEALSPVLQPAVPAPNPSPLAVPPAAVPRSATPLAVIAPATAPQEQKKPARSSEQPVETPPPKRKAGRPRASQRPQVAAVASPSQPAVPPPSIPPASILPPVLTPLAVPAPVAQLARISPRPAAEVSPAVGEAPEPENEPETESAKVKDEVTTPRPLTETGDTTADESVTGRRQVTRLAKRKREELSPSPVQTPVQTPMQSDATRLQPASPRHAEEALEPAQSQKVLWTRAFNKVCGSAMEQIIHHRSANMFAAPIRERDAPGYHKVVIQPQDLKSIKAAINAGNKAAAQAAAALPGGDPNTSSVWLPSTEALMPPKSIINSGQLDRELAHMFANAIMYNPDAGHGPGPTFMCEDDEAQGEGQDGGALDNGLGYKVDEFGVVNDARNMFGEVDKLLSELRSAEVRRTGGGRHMLGHGLATGSSTRQASVARGEASMSMERDNHHHHNGDEADEQTATEAETSVVGNPVKRRRTTRGHAEG</sequence>
<protein>
    <recommendedName>
        <fullName evidence="4">Bromo domain-containing protein</fullName>
    </recommendedName>
</protein>
<feature type="compositionally biased region" description="Basic residues" evidence="3">
    <location>
        <begin position="1156"/>
        <end position="1168"/>
    </location>
</feature>
<keyword evidence="1 2" id="KW-0103">Bromodomain</keyword>
<evidence type="ECO:0000259" key="4">
    <source>
        <dbReference type="PROSITE" id="PS50014"/>
    </source>
</evidence>
<dbReference type="PANTHER" id="PTHR15398">
    <property type="entry name" value="BROMODOMAIN-CONTAINING PROTEIN 8"/>
    <property type="match status" value="1"/>
</dbReference>
<feature type="compositionally biased region" description="Polar residues" evidence="3">
    <location>
        <begin position="658"/>
        <end position="669"/>
    </location>
</feature>
<feature type="compositionally biased region" description="Pro residues" evidence="3">
    <location>
        <begin position="774"/>
        <end position="786"/>
    </location>
</feature>
<evidence type="ECO:0000313" key="5">
    <source>
        <dbReference type="EMBL" id="KAK3343600.1"/>
    </source>
</evidence>
<evidence type="ECO:0000256" key="1">
    <source>
        <dbReference type="ARBA" id="ARBA00023117"/>
    </source>
</evidence>
<dbReference type="SUPFAM" id="SSF47370">
    <property type="entry name" value="Bromodomain"/>
    <property type="match status" value="1"/>
</dbReference>
<feature type="region of interest" description="Disordered" evidence="3">
    <location>
        <begin position="658"/>
        <end position="690"/>
    </location>
</feature>
<feature type="compositionally biased region" description="Pro residues" evidence="3">
    <location>
        <begin position="246"/>
        <end position="264"/>
    </location>
</feature>
<dbReference type="Gene3D" id="1.20.920.10">
    <property type="entry name" value="Bromodomain-like"/>
    <property type="match status" value="1"/>
</dbReference>
<evidence type="ECO:0000313" key="6">
    <source>
        <dbReference type="Proteomes" id="UP001275084"/>
    </source>
</evidence>
<comment type="caution">
    <text evidence="5">The sequence shown here is derived from an EMBL/GenBank/DDBJ whole genome shotgun (WGS) entry which is preliminary data.</text>
</comment>